<evidence type="ECO:0000256" key="9">
    <source>
        <dbReference type="ARBA" id="ARBA00022840"/>
    </source>
</evidence>
<keyword evidence="7" id="KW-0548">Nucleotidyltransferase</keyword>
<feature type="domain" description="YrdC-like" evidence="12">
    <location>
        <begin position="10"/>
        <end position="197"/>
    </location>
</feature>
<accession>A0A6J7DWG4</accession>
<dbReference type="SUPFAM" id="SSF55821">
    <property type="entry name" value="YrdC/RibB"/>
    <property type="match status" value="1"/>
</dbReference>
<organism evidence="15">
    <name type="scientific">freshwater metagenome</name>
    <dbReference type="NCBI Taxonomy" id="449393"/>
    <lineage>
        <taxon>unclassified sequences</taxon>
        <taxon>metagenomes</taxon>
        <taxon>ecological metagenomes</taxon>
    </lineage>
</organism>
<reference evidence="15" key="1">
    <citation type="submission" date="2020-05" db="EMBL/GenBank/DDBJ databases">
        <authorList>
            <person name="Chiriac C."/>
            <person name="Salcher M."/>
            <person name="Ghai R."/>
            <person name="Kavagutti S V."/>
        </authorList>
    </citation>
    <scope>NUCLEOTIDE SEQUENCE</scope>
</reference>
<dbReference type="GO" id="GO:0005737">
    <property type="term" value="C:cytoplasm"/>
    <property type="evidence" value="ECO:0007669"/>
    <property type="project" value="UniProtKB-SubCell"/>
</dbReference>
<dbReference type="PANTHER" id="PTHR17490:SF16">
    <property type="entry name" value="THREONYLCARBAMOYL-AMP SYNTHASE"/>
    <property type="match status" value="1"/>
</dbReference>
<evidence type="ECO:0000313" key="15">
    <source>
        <dbReference type="EMBL" id="CAB4874997.1"/>
    </source>
</evidence>
<evidence type="ECO:0000256" key="3">
    <source>
        <dbReference type="ARBA" id="ARBA00012584"/>
    </source>
</evidence>
<evidence type="ECO:0000256" key="10">
    <source>
        <dbReference type="ARBA" id="ARBA00029774"/>
    </source>
</evidence>
<keyword evidence="9" id="KW-0067">ATP-binding</keyword>
<keyword evidence="4" id="KW-0963">Cytoplasm</keyword>
<dbReference type="Pfam" id="PF01300">
    <property type="entry name" value="Sua5_yciO_yrdC"/>
    <property type="match status" value="1"/>
</dbReference>
<comment type="subcellular location">
    <subcellularLocation>
        <location evidence="1">Cytoplasm</location>
    </subcellularLocation>
</comment>
<evidence type="ECO:0000256" key="5">
    <source>
        <dbReference type="ARBA" id="ARBA00022679"/>
    </source>
</evidence>
<dbReference type="EC" id="2.7.7.87" evidence="3"/>
<dbReference type="InterPro" id="IPR017945">
    <property type="entry name" value="DHBP_synth_RibB-like_a/b_dom"/>
</dbReference>
<evidence type="ECO:0000259" key="12">
    <source>
        <dbReference type="PROSITE" id="PS51163"/>
    </source>
</evidence>
<name>A0A6J7DWG4_9ZZZZ</name>
<dbReference type="GO" id="GO:0005524">
    <property type="term" value="F:ATP binding"/>
    <property type="evidence" value="ECO:0007669"/>
    <property type="project" value="UniProtKB-KW"/>
</dbReference>
<evidence type="ECO:0000256" key="6">
    <source>
        <dbReference type="ARBA" id="ARBA00022694"/>
    </source>
</evidence>
<dbReference type="InterPro" id="IPR050156">
    <property type="entry name" value="TC-AMP_synthase_SUA5"/>
</dbReference>
<sequence length="210" mass="22398">MSDRLLTSEPQTLVEALTYIRAGGVIAIPIENAYVFAADAFNRSAVESLHLIRDDPADQAASVMVPSITSVRGLTASLSEEALILAETFWPGKLFLQLKSNRSLTWDLGDGGSLNQFMVRVPNNDFALALLKETGPLAVASAGLSGRPALREPGEINEVFGSVIHLICDDGALDLALGSTVVDATAFPHRIVREGEVTNTQLRALCPTLV</sequence>
<dbReference type="GO" id="GO:0008033">
    <property type="term" value="P:tRNA processing"/>
    <property type="evidence" value="ECO:0007669"/>
    <property type="project" value="UniProtKB-KW"/>
</dbReference>
<dbReference type="EMBL" id="CAFBPY010000082">
    <property type="protein sequence ID" value="CAB5037609.1"/>
    <property type="molecule type" value="Genomic_DNA"/>
</dbReference>
<proteinExistence type="inferred from homology"/>
<dbReference type="EMBL" id="CAEZZS010000010">
    <property type="protein sequence ID" value="CAB4771065.1"/>
    <property type="molecule type" value="Genomic_DNA"/>
</dbReference>
<evidence type="ECO:0000256" key="4">
    <source>
        <dbReference type="ARBA" id="ARBA00022490"/>
    </source>
</evidence>
<evidence type="ECO:0000256" key="2">
    <source>
        <dbReference type="ARBA" id="ARBA00007663"/>
    </source>
</evidence>
<comment type="catalytic activity">
    <reaction evidence="11">
        <text>L-threonine + hydrogencarbonate + ATP = L-threonylcarbamoyladenylate + diphosphate + H2O</text>
        <dbReference type="Rhea" id="RHEA:36407"/>
        <dbReference type="ChEBI" id="CHEBI:15377"/>
        <dbReference type="ChEBI" id="CHEBI:17544"/>
        <dbReference type="ChEBI" id="CHEBI:30616"/>
        <dbReference type="ChEBI" id="CHEBI:33019"/>
        <dbReference type="ChEBI" id="CHEBI:57926"/>
        <dbReference type="ChEBI" id="CHEBI:73682"/>
        <dbReference type="EC" id="2.7.7.87"/>
    </reaction>
</comment>
<dbReference type="InterPro" id="IPR006070">
    <property type="entry name" value="Sua5-like_dom"/>
</dbReference>
<dbReference type="EMBL" id="CAEZUJ010000016">
    <property type="protein sequence ID" value="CAB4597586.1"/>
    <property type="molecule type" value="Genomic_DNA"/>
</dbReference>
<dbReference type="GO" id="GO:0061710">
    <property type="term" value="F:L-threonylcarbamoyladenylate synthase"/>
    <property type="evidence" value="ECO:0007669"/>
    <property type="project" value="UniProtKB-EC"/>
</dbReference>
<gene>
    <name evidence="13" type="ORF">UFOPK1811_00573</name>
    <name evidence="14" type="ORF">UFOPK2922_00348</name>
    <name evidence="15" type="ORF">UFOPK3306_01151</name>
    <name evidence="16" type="ORF">UFOPK4209_00620</name>
</gene>
<evidence type="ECO:0000256" key="1">
    <source>
        <dbReference type="ARBA" id="ARBA00004496"/>
    </source>
</evidence>
<keyword evidence="8" id="KW-0547">Nucleotide-binding</keyword>
<evidence type="ECO:0000256" key="7">
    <source>
        <dbReference type="ARBA" id="ARBA00022695"/>
    </source>
</evidence>
<keyword evidence="5" id="KW-0808">Transferase</keyword>
<evidence type="ECO:0000313" key="13">
    <source>
        <dbReference type="EMBL" id="CAB4597586.1"/>
    </source>
</evidence>
<evidence type="ECO:0000256" key="8">
    <source>
        <dbReference type="ARBA" id="ARBA00022741"/>
    </source>
</evidence>
<dbReference type="NCBIfam" id="TIGR00057">
    <property type="entry name" value="L-threonylcarbamoyladenylate synthase"/>
    <property type="match status" value="1"/>
</dbReference>
<evidence type="ECO:0000313" key="16">
    <source>
        <dbReference type="EMBL" id="CAB5037609.1"/>
    </source>
</evidence>
<dbReference type="GO" id="GO:0003725">
    <property type="term" value="F:double-stranded RNA binding"/>
    <property type="evidence" value="ECO:0007669"/>
    <property type="project" value="InterPro"/>
</dbReference>
<dbReference type="AlphaFoldDB" id="A0A6J7DWG4"/>
<protein>
    <recommendedName>
        <fullName evidence="10">L-threonylcarbamoyladenylate synthase</fullName>
        <ecNumber evidence="3">2.7.7.87</ecNumber>
    </recommendedName>
    <alternativeName>
        <fullName evidence="10">L-threonylcarbamoyladenylate synthase</fullName>
    </alternativeName>
</protein>
<dbReference type="EMBL" id="CAFBLI010000109">
    <property type="protein sequence ID" value="CAB4874997.1"/>
    <property type="molecule type" value="Genomic_DNA"/>
</dbReference>
<dbReference type="PROSITE" id="PS51163">
    <property type="entry name" value="YRDC"/>
    <property type="match status" value="1"/>
</dbReference>
<dbReference type="GO" id="GO:0000049">
    <property type="term" value="F:tRNA binding"/>
    <property type="evidence" value="ECO:0007669"/>
    <property type="project" value="TreeGrafter"/>
</dbReference>
<dbReference type="PANTHER" id="PTHR17490">
    <property type="entry name" value="SUA5"/>
    <property type="match status" value="1"/>
</dbReference>
<comment type="similarity">
    <text evidence="2">Belongs to the SUA5 family.</text>
</comment>
<dbReference type="GO" id="GO:0006450">
    <property type="term" value="P:regulation of translational fidelity"/>
    <property type="evidence" value="ECO:0007669"/>
    <property type="project" value="TreeGrafter"/>
</dbReference>
<evidence type="ECO:0000256" key="11">
    <source>
        <dbReference type="ARBA" id="ARBA00048366"/>
    </source>
</evidence>
<evidence type="ECO:0000313" key="14">
    <source>
        <dbReference type="EMBL" id="CAB4771065.1"/>
    </source>
</evidence>
<dbReference type="Gene3D" id="3.90.870.10">
    <property type="entry name" value="DHBP synthase"/>
    <property type="match status" value="1"/>
</dbReference>
<keyword evidence="6" id="KW-0819">tRNA processing</keyword>